<proteinExistence type="predicted"/>
<gene>
    <name evidence="1" type="ORF">L201_006805</name>
</gene>
<reference evidence="1 2" key="1">
    <citation type="submission" date="2024-01" db="EMBL/GenBank/DDBJ databases">
        <title>Comparative genomics of Cryptococcus and Kwoniella reveals pathogenesis evolution and contrasting modes of karyotype evolution via chromosome fusion or intercentromeric recombination.</title>
        <authorList>
            <person name="Coelho M.A."/>
            <person name="David-Palma M."/>
            <person name="Shea T."/>
            <person name="Bowers K."/>
            <person name="McGinley-Smith S."/>
            <person name="Mohammad A.W."/>
            <person name="Gnirke A."/>
            <person name="Yurkov A.M."/>
            <person name="Nowrousian M."/>
            <person name="Sun S."/>
            <person name="Cuomo C.A."/>
            <person name="Heitman J."/>
        </authorList>
    </citation>
    <scope>NUCLEOTIDE SEQUENCE [LARGE SCALE GENOMIC DNA]</scope>
    <source>
        <strain evidence="1 2">CBS 6074</strain>
    </source>
</reference>
<dbReference type="EMBL" id="CP144106">
    <property type="protein sequence ID" value="WWC91858.1"/>
    <property type="molecule type" value="Genomic_DNA"/>
</dbReference>
<organism evidence="1 2">
    <name type="scientific">Kwoniella dendrophila CBS 6074</name>
    <dbReference type="NCBI Taxonomy" id="1295534"/>
    <lineage>
        <taxon>Eukaryota</taxon>
        <taxon>Fungi</taxon>
        <taxon>Dikarya</taxon>
        <taxon>Basidiomycota</taxon>
        <taxon>Agaricomycotina</taxon>
        <taxon>Tremellomycetes</taxon>
        <taxon>Tremellales</taxon>
        <taxon>Cryptococcaceae</taxon>
        <taxon>Kwoniella</taxon>
    </lineage>
</organism>
<dbReference type="PROSITE" id="PS51257">
    <property type="entry name" value="PROKAR_LIPOPROTEIN"/>
    <property type="match status" value="1"/>
</dbReference>
<dbReference type="Proteomes" id="UP001355207">
    <property type="component" value="Chromosome 9"/>
</dbReference>
<evidence type="ECO:0000313" key="2">
    <source>
        <dbReference type="Proteomes" id="UP001355207"/>
    </source>
</evidence>
<dbReference type="AlphaFoldDB" id="A0AAX4K536"/>
<protein>
    <recommendedName>
        <fullName evidence="3">Nicotinamide riboside kinase</fullName>
    </recommendedName>
</protein>
<accession>A0AAX4K536</accession>
<evidence type="ECO:0008006" key="3">
    <source>
        <dbReference type="Google" id="ProtNLM"/>
    </source>
</evidence>
<evidence type="ECO:0000313" key="1">
    <source>
        <dbReference type="EMBL" id="WWC91858.1"/>
    </source>
</evidence>
<dbReference type="RefSeq" id="XP_066078620.1">
    <property type="nucleotide sequence ID" value="XM_066222523.1"/>
</dbReference>
<dbReference type="GeneID" id="91097474"/>
<keyword evidence="2" id="KW-1185">Reference proteome</keyword>
<dbReference type="Gene3D" id="3.40.50.300">
    <property type="entry name" value="P-loop containing nucleotide triphosphate hydrolases"/>
    <property type="match status" value="1"/>
</dbReference>
<name>A0AAX4K536_9TREE</name>
<dbReference type="SUPFAM" id="SSF52540">
    <property type="entry name" value="P-loop containing nucleoside triphosphate hydrolases"/>
    <property type="match status" value="1"/>
</dbReference>
<sequence>MTSQLRKRIIVVGIGGASCSGKTLLAKHLRRALPNGTNIIHQDDFCPTGQHGGHPSHDHLNKQVEVGIREAVFSKWEDRFHKYINEQRDQGVELIWYIVDGFVLYWDKIFLRVPYDTLKARRDERQVYVLQHGGVWVDPPGYFEKIVWPGYVKAHSSIFEEIEKGPVKQEWADRLRVVQPGEGEEGMTLAFNEACEAVLEQCKAGAGSFISA</sequence>
<dbReference type="InterPro" id="IPR027417">
    <property type="entry name" value="P-loop_NTPase"/>
</dbReference>